<evidence type="ECO:0000313" key="1">
    <source>
        <dbReference type="EMBL" id="KAJ8441274.1"/>
    </source>
</evidence>
<keyword evidence="2" id="KW-1185">Reference proteome</keyword>
<dbReference type="OrthoDB" id="2919534at2759"/>
<dbReference type="Proteomes" id="UP001153076">
    <property type="component" value="Unassembled WGS sequence"/>
</dbReference>
<dbReference type="EMBL" id="JAKOGI010000171">
    <property type="protein sequence ID" value="KAJ8441274.1"/>
    <property type="molecule type" value="Genomic_DNA"/>
</dbReference>
<reference evidence="1" key="1">
    <citation type="submission" date="2022-04" db="EMBL/GenBank/DDBJ databases">
        <title>Carnegiea gigantea Genome sequencing and assembly v2.</title>
        <authorList>
            <person name="Copetti D."/>
            <person name="Sanderson M.J."/>
            <person name="Burquez A."/>
            <person name="Wojciechowski M.F."/>
        </authorList>
    </citation>
    <scope>NUCLEOTIDE SEQUENCE</scope>
    <source>
        <strain evidence="1">SGP5-SGP5p</strain>
        <tissue evidence="1">Aerial part</tissue>
    </source>
</reference>
<protein>
    <submittedName>
        <fullName evidence="1">Uncharacterized protein</fullName>
    </submittedName>
</protein>
<dbReference type="AlphaFoldDB" id="A0A9Q1KD22"/>
<organism evidence="1 2">
    <name type="scientific">Carnegiea gigantea</name>
    <dbReference type="NCBI Taxonomy" id="171969"/>
    <lineage>
        <taxon>Eukaryota</taxon>
        <taxon>Viridiplantae</taxon>
        <taxon>Streptophyta</taxon>
        <taxon>Embryophyta</taxon>
        <taxon>Tracheophyta</taxon>
        <taxon>Spermatophyta</taxon>
        <taxon>Magnoliopsida</taxon>
        <taxon>eudicotyledons</taxon>
        <taxon>Gunneridae</taxon>
        <taxon>Pentapetalae</taxon>
        <taxon>Caryophyllales</taxon>
        <taxon>Cactineae</taxon>
        <taxon>Cactaceae</taxon>
        <taxon>Cactoideae</taxon>
        <taxon>Echinocereeae</taxon>
        <taxon>Carnegiea</taxon>
    </lineage>
</organism>
<sequence>MIRLSMRFGSKLKSKNLEEDFLVVDVGTAYNMILGCPTLHRYKPLKKKEKREKGRGVIHRTLHYLHSPPPQRPRPQCLGLDGLVPYVLTLGRRRDKLNLFRVTALICGPLTLIHIVKATSAPACASTSSSWRYNPFFSASRASRSARSFSQRRWHRVKSPSNLRHSAAALTSQAKTSSMAVPSSMTLGGSEAPGVTKSYYLTKS</sequence>
<evidence type="ECO:0000313" key="2">
    <source>
        <dbReference type="Proteomes" id="UP001153076"/>
    </source>
</evidence>
<accession>A0A9Q1KD22</accession>
<comment type="caution">
    <text evidence="1">The sequence shown here is derived from an EMBL/GenBank/DDBJ whole genome shotgun (WGS) entry which is preliminary data.</text>
</comment>
<proteinExistence type="predicted"/>
<gene>
    <name evidence="1" type="ORF">Cgig2_013689</name>
</gene>
<name>A0A9Q1KD22_9CARY</name>